<name>A0A0E9Q7B5_ANGAN</name>
<reference evidence="1" key="1">
    <citation type="submission" date="2014-11" db="EMBL/GenBank/DDBJ databases">
        <authorList>
            <person name="Amaro Gonzalez C."/>
        </authorList>
    </citation>
    <scope>NUCLEOTIDE SEQUENCE</scope>
</reference>
<accession>A0A0E9Q7B5</accession>
<protein>
    <submittedName>
        <fullName evidence="1">Uncharacterized protein</fullName>
    </submittedName>
</protein>
<organism evidence="1">
    <name type="scientific">Anguilla anguilla</name>
    <name type="common">European freshwater eel</name>
    <name type="synonym">Muraena anguilla</name>
    <dbReference type="NCBI Taxonomy" id="7936"/>
    <lineage>
        <taxon>Eukaryota</taxon>
        <taxon>Metazoa</taxon>
        <taxon>Chordata</taxon>
        <taxon>Craniata</taxon>
        <taxon>Vertebrata</taxon>
        <taxon>Euteleostomi</taxon>
        <taxon>Actinopterygii</taxon>
        <taxon>Neopterygii</taxon>
        <taxon>Teleostei</taxon>
        <taxon>Anguilliformes</taxon>
        <taxon>Anguillidae</taxon>
        <taxon>Anguilla</taxon>
    </lineage>
</organism>
<sequence>MTSSSTTAKEDEDSSLEAAFPKRKLNLF</sequence>
<evidence type="ECO:0000313" key="1">
    <source>
        <dbReference type="EMBL" id="JAH11998.1"/>
    </source>
</evidence>
<dbReference type="AlphaFoldDB" id="A0A0E9Q7B5"/>
<proteinExistence type="predicted"/>
<dbReference type="EMBL" id="GBXM01096579">
    <property type="protein sequence ID" value="JAH11998.1"/>
    <property type="molecule type" value="Transcribed_RNA"/>
</dbReference>
<reference evidence="1" key="2">
    <citation type="journal article" date="2015" name="Fish Shellfish Immunol.">
        <title>Early steps in the European eel (Anguilla anguilla)-Vibrio vulnificus interaction in the gills: Role of the RtxA13 toxin.</title>
        <authorList>
            <person name="Callol A."/>
            <person name="Pajuelo D."/>
            <person name="Ebbesson L."/>
            <person name="Teles M."/>
            <person name="MacKenzie S."/>
            <person name="Amaro C."/>
        </authorList>
    </citation>
    <scope>NUCLEOTIDE SEQUENCE</scope>
</reference>